<name>A0A2K1J355_PHYPA</name>
<dbReference type="AlphaFoldDB" id="A0A2K1J355"/>
<evidence type="ECO:0000313" key="2">
    <source>
        <dbReference type="EMBL" id="PNR35953.1"/>
    </source>
</evidence>
<dbReference type="InterPro" id="IPR002489">
    <property type="entry name" value="Glu_synth_asu_C"/>
</dbReference>
<dbReference type="EMBL" id="ABEU02000017">
    <property type="protein sequence ID" value="PNR35953.1"/>
    <property type="molecule type" value="Genomic_DNA"/>
</dbReference>
<gene>
    <name evidence="2" type="ORF">PHYPA_021803</name>
</gene>
<dbReference type="SUPFAM" id="SSF69336">
    <property type="entry name" value="Alpha subunit of glutamate synthase, C-terminal domain"/>
    <property type="match status" value="1"/>
</dbReference>
<dbReference type="PANTHER" id="PTHR43100">
    <property type="entry name" value="GLUTAMATE SYNTHASE [NADPH] SMALL CHAIN"/>
    <property type="match status" value="1"/>
</dbReference>
<dbReference type="PaxDb" id="3218-PP1S392_40V6.1"/>
<dbReference type="InterPro" id="IPR051394">
    <property type="entry name" value="Glutamate_Synthase"/>
</dbReference>
<dbReference type="EnsemblPlants" id="Pp3c17_8320V3.1">
    <property type="protein sequence ID" value="PAC:32908134.CDS.1"/>
    <property type="gene ID" value="Pp3c17_8320"/>
</dbReference>
<evidence type="ECO:0000313" key="4">
    <source>
        <dbReference type="Proteomes" id="UP000006727"/>
    </source>
</evidence>
<dbReference type="Proteomes" id="UP000006727">
    <property type="component" value="Chromosome 17"/>
</dbReference>
<protein>
    <recommendedName>
        <fullName evidence="1">Glutamate synthase alpha subunit C-terminal domain-containing protein</fullName>
    </recommendedName>
</protein>
<proteinExistence type="predicted"/>
<dbReference type="Gene3D" id="2.160.20.60">
    <property type="entry name" value="Glutamate synthase, alpha subunit, C-terminal domain"/>
    <property type="match status" value="1"/>
</dbReference>
<dbReference type="GO" id="GO:0016491">
    <property type="term" value="F:oxidoreductase activity"/>
    <property type="evidence" value="ECO:0007669"/>
    <property type="project" value="InterPro"/>
</dbReference>
<dbReference type="Gramene" id="Pp3c17_8320V3.1">
    <property type="protein sequence ID" value="PAC:32908134.CDS.1"/>
    <property type="gene ID" value="Pp3c17_8320"/>
</dbReference>
<reference evidence="2 4" key="1">
    <citation type="journal article" date="2008" name="Science">
        <title>The Physcomitrella genome reveals evolutionary insights into the conquest of land by plants.</title>
        <authorList>
            <person name="Rensing S."/>
            <person name="Lang D."/>
            <person name="Zimmer A."/>
            <person name="Terry A."/>
            <person name="Salamov A."/>
            <person name="Shapiro H."/>
            <person name="Nishiyama T."/>
            <person name="Perroud P.-F."/>
            <person name="Lindquist E."/>
            <person name="Kamisugi Y."/>
            <person name="Tanahashi T."/>
            <person name="Sakakibara K."/>
            <person name="Fujita T."/>
            <person name="Oishi K."/>
            <person name="Shin-I T."/>
            <person name="Kuroki Y."/>
            <person name="Toyoda A."/>
            <person name="Suzuki Y."/>
            <person name="Hashimoto A."/>
            <person name="Yamaguchi K."/>
            <person name="Sugano A."/>
            <person name="Kohara Y."/>
            <person name="Fujiyama A."/>
            <person name="Anterola A."/>
            <person name="Aoki S."/>
            <person name="Ashton N."/>
            <person name="Barbazuk W.B."/>
            <person name="Barker E."/>
            <person name="Bennetzen J."/>
            <person name="Bezanilla M."/>
            <person name="Blankenship R."/>
            <person name="Cho S.H."/>
            <person name="Dutcher S."/>
            <person name="Estelle M."/>
            <person name="Fawcett J.A."/>
            <person name="Gundlach H."/>
            <person name="Hanada K."/>
            <person name="Heyl A."/>
            <person name="Hicks K.A."/>
            <person name="Hugh J."/>
            <person name="Lohr M."/>
            <person name="Mayer K."/>
            <person name="Melkozernov A."/>
            <person name="Murata T."/>
            <person name="Nelson D."/>
            <person name="Pils B."/>
            <person name="Prigge M."/>
            <person name="Reiss B."/>
            <person name="Renner T."/>
            <person name="Rombauts S."/>
            <person name="Rushton P."/>
            <person name="Sanderfoot A."/>
            <person name="Schween G."/>
            <person name="Shiu S.-H."/>
            <person name="Stueber K."/>
            <person name="Theodoulou F.L."/>
            <person name="Tu H."/>
            <person name="Van de Peer Y."/>
            <person name="Verrier P.J."/>
            <person name="Waters E."/>
            <person name="Wood A."/>
            <person name="Yang L."/>
            <person name="Cove D."/>
            <person name="Cuming A."/>
            <person name="Hasebe M."/>
            <person name="Lucas S."/>
            <person name="Mishler D.B."/>
            <person name="Reski R."/>
            <person name="Grigoriev I."/>
            <person name="Quatrano R.S."/>
            <person name="Boore J.L."/>
        </authorList>
    </citation>
    <scope>NUCLEOTIDE SEQUENCE [LARGE SCALE GENOMIC DNA]</scope>
    <source>
        <strain evidence="3 4">cv. Gransden 2004</strain>
    </source>
</reference>
<dbReference type="STRING" id="3218.A0A2K1J355"/>
<reference evidence="2 4" key="2">
    <citation type="journal article" date="2018" name="Plant J.">
        <title>The Physcomitrella patens chromosome-scale assembly reveals moss genome structure and evolution.</title>
        <authorList>
            <person name="Lang D."/>
            <person name="Ullrich K.K."/>
            <person name="Murat F."/>
            <person name="Fuchs J."/>
            <person name="Jenkins J."/>
            <person name="Haas F.B."/>
            <person name="Piednoel M."/>
            <person name="Gundlach H."/>
            <person name="Van Bel M."/>
            <person name="Meyberg R."/>
            <person name="Vives C."/>
            <person name="Morata J."/>
            <person name="Symeonidi A."/>
            <person name="Hiss M."/>
            <person name="Muchero W."/>
            <person name="Kamisugi Y."/>
            <person name="Saleh O."/>
            <person name="Blanc G."/>
            <person name="Decker E.L."/>
            <person name="van Gessel N."/>
            <person name="Grimwood J."/>
            <person name="Hayes R.D."/>
            <person name="Graham S.W."/>
            <person name="Gunter L.E."/>
            <person name="McDaniel S.F."/>
            <person name="Hoernstein S.N.W."/>
            <person name="Larsson A."/>
            <person name="Li F.W."/>
            <person name="Perroud P.F."/>
            <person name="Phillips J."/>
            <person name="Ranjan P."/>
            <person name="Rokshar D.S."/>
            <person name="Rothfels C.J."/>
            <person name="Schneider L."/>
            <person name="Shu S."/>
            <person name="Stevenson D.W."/>
            <person name="Thummler F."/>
            <person name="Tillich M."/>
            <person name="Villarreal Aguilar J.C."/>
            <person name="Widiez T."/>
            <person name="Wong G.K."/>
            <person name="Wymore A."/>
            <person name="Zhang Y."/>
            <person name="Zimmer A.D."/>
            <person name="Quatrano R.S."/>
            <person name="Mayer K.F.X."/>
            <person name="Goodstein D."/>
            <person name="Casacuberta J.M."/>
            <person name="Vandepoele K."/>
            <person name="Reski R."/>
            <person name="Cuming A.C."/>
            <person name="Tuskan G.A."/>
            <person name="Maumus F."/>
            <person name="Salse J."/>
            <person name="Schmutz J."/>
            <person name="Rensing S.A."/>
        </authorList>
    </citation>
    <scope>NUCLEOTIDE SEQUENCE [LARGE SCALE GENOMIC DNA]</scope>
    <source>
        <strain evidence="3 4">cv. Gransden 2004</strain>
    </source>
</reference>
<dbReference type="InParanoid" id="A0A2K1J355"/>
<dbReference type="Pfam" id="PF01493">
    <property type="entry name" value="GXGXG"/>
    <property type="match status" value="1"/>
</dbReference>
<organism evidence="2">
    <name type="scientific">Physcomitrium patens</name>
    <name type="common">Spreading-leaved earth moss</name>
    <name type="synonym">Physcomitrella patens</name>
    <dbReference type="NCBI Taxonomy" id="3218"/>
    <lineage>
        <taxon>Eukaryota</taxon>
        <taxon>Viridiplantae</taxon>
        <taxon>Streptophyta</taxon>
        <taxon>Embryophyta</taxon>
        <taxon>Bryophyta</taxon>
        <taxon>Bryophytina</taxon>
        <taxon>Bryopsida</taxon>
        <taxon>Funariidae</taxon>
        <taxon>Funariales</taxon>
        <taxon>Funariaceae</taxon>
        <taxon>Physcomitrium</taxon>
    </lineage>
</organism>
<evidence type="ECO:0000313" key="3">
    <source>
        <dbReference type="EnsemblPlants" id="PAC:32908134.CDS.1"/>
    </source>
</evidence>
<dbReference type="PANTHER" id="PTHR43100:SF1">
    <property type="entry name" value="GLUTAMATE SYNTHASE [NADPH] SMALL CHAIN"/>
    <property type="match status" value="1"/>
</dbReference>
<feature type="domain" description="Glutamate synthase alpha subunit C-terminal" evidence="1">
    <location>
        <begin position="2"/>
        <end position="61"/>
    </location>
</feature>
<sequence>MVIERFDVRISRTKLVVEGIGDHKCEYMIGSIIMVFDKTWKNFVAGISGGVVWVLYKEGTF</sequence>
<accession>A0A2K1J355</accession>
<evidence type="ECO:0000259" key="1">
    <source>
        <dbReference type="Pfam" id="PF01493"/>
    </source>
</evidence>
<keyword evidence="4" id="KW-1185">Reference proteome</keyword>
<reference evidence="3" key="3">
    <citation type="submission" date="2020-12" db="UniProtKB">
        <authorList>
            <consortium name="EnsemblPlants"/>
        </authorList>
    </citation>
    <scope>IDENTIFICATION</scope>
</reference>
<dbReference type="InterPro" id="IPR036485">
    <property type="entry name" value="Glu_synth_asu_C_sf"/>
</dbReference>